<sequence>MMKNKEPTSEEAVRWVNQNAKTILGHIRKYLPFGPYDQEDYLQDAYAAALAAVQIARDRHIPFVPCFWIIFRRRITEVTPHPESKHHGGSKSPPATICHSEDDRPWDFVDRQDKSRSQVDIDRLYLLIQHHLTEAEKKVLSRALGIHGGRQAIREIARNLECSPANVRQSLNRVYRRLARLVANRQLAIQKADIETRRLAVIDGLSRPTHQHLSKSRGNKIHEYRIA</sequence>
<name>A0A1L3GDI3_SYNAC</name>
<gene>
    <name evidence="1" type="ORF">A7E75_02425</name>
</gene>
<reference evidence="1 2" key="1">
    <citation type="journal article" date="2017" name="Genome Announc.">
        <title>Complete Genome Sequences of Two Acetylene-Fermenting Pelobacter acetylenicus Strains.</title>
        <authorList>
            <person name="Sutton J.M."/>
            <person name="Baesman S.M."/>
            <person name="Fierst J.L."/>
            <person name="Poret-Peterson A.T."/>
            <person name="Oremland R.S."/>
            <person name="Dunlap D.S."/>
            <person name="Akob D.M."/>
        </authorList>
    </citation>
    <scope>NUCLEOTIDE SEQUENCE [LARGE SCALE GENOMIC DNA]</scope>
    <source>
        <strain evidence="1 2">DSM 3247</strain>
    </source>
</reference>
<evidence type="ECO:0000313" key="2">
    <source>
        <dbReference type="Proteomes" id="UP000182264"/>
    </source>
</evidence>
<dbReference type="EMBL" id="CP015518">
    <property type="protein sequence ID" value="APG24003.1"/>
    <property type="molecule type" value="Genomic_DNA"/>
</dbReference>
<dbReference type="SUPFAM" id="SSF88659">
    <property type="entry name" value="Sigma3 and sigma4 domains of RNA polymerase sigma factors"/>
    <property type="match status" value="1"/>
</dbReference>
<keyword evidence="2" id="KW-1185">Reference proteome</keyword>
<accession>A0A1L3GDI3</accession>
<dbReference type="RefSeq" id="WP_072285820.1">
    <property type="nucleotide sequence ID" value="NZ_CP015455.1"/>
</dbReference>
<organism evidence="1 2">
    <name type="scientific">Syntrophotalea acetylenica</name>
    <name type="common">Pelobacter acetylenicus</name>
    <dbReference type="NCBI Taxonomy" id="29542"/>
    <lineage>
        <taxon>Bacteria</taxon>
        <taxon>Pseudomonadati</taxon>
        <taxon>Thermodesulfobacteriota</taxon>
        <taxon>Desulfuromonadia</taxon>
        <taxon>Desulfuromonadales</taxon>
        <taxon>Syntrophotaleaceae</taxon>
        <taxon>Syntrophotalea</taxon>
    </lineage>
</organism>
<evidence type="ECO:0000313" key="1">
    <source>
        <dbReference type="EMBL" id="APG24003.1"/>
    </source>
</evidence>
<dbReference type="Proteomes" id="UP000182264">
    <property type="component" value="Chromosome"/>
</dbReference>
<dbReference type="InterPro" id="IPR013324">
    <property type="entry name" value="RNA_pol_sigma_r3/r4-like"/>
</dbReference>
<dbReference type="KEGG" id="pace:A6070_11045"/>
<dbReference type="STRING" id="29542.A6070_11045"/>
<protein>
    <submittedName>
        <fullName evidence="1">Uncharacterized protein</fullName>
    </submittedName>
</protein>
<dbReference type="AlphaFoldDB" id="A0A1L3GDI3"/>
<proteinExistence type="predicted"/>
<dbReference type="OrthoDB" id="5393968at2"/>